<name>A0A345DEJ1_9BURK</name>
<evidence type="ECO:0000313" key="1">
    <source>
        <dbReference type="EMBL" id="AXF86779.1"/>
    </source>
</evidence>
<dbReference type="AlphaFoldDB" id="A0A345DEJ1"/>
<protein>
    <recommendedName>
        <fullName evidence="3">Phage tail protein</fullName>
    </recommendedName>
</protein>
<sequence length="206" mass="22669">MMTAIDQNSDEFAKLVERYTQQLSALLPPGDALNTDDGGELREVLRRMADPLALVDALLTDMPTETDPRTASQLMAEWEDALQLPDSCSIGGQTLAERQAAAFAKYTDSGGARIPRYIALANALGYDAASTVRYTMTTCEDDGETPLYEQVDRFRWSLQVGDGTTGRDSTVIDDCETPLQTWGDAVLECIFYREAPAMSEVNFIYA</sequence>
<gene>
    <name evidence="1" type="ORF">DTO96_102535</name>
</gene>
<dbReference type="RefSeq" id="WP_114563821.1">
    <property type="nucleotide sequence ID" value="NZ_CP031124.1"/>
</dbReference>
<dbReference type="EMBL" id="CP031124">
    <property type="protein sequence ID" value="AXF86779.1"/>
    <property type="molecule type" value="Genomic_DNA"/>
</dbReference>
<proteinExistence type="predicted"/>
<dbReference type="KEGG" id="hyf:DTO96_102535"/>
<dbReference type="InterPro" id="IPR018755">
    <property type="entry name" value="Phage_Mu_Gp48"/>
</dbReference>
<reference evidence="2" key="1">
    <citation type="submission" date="2018-07" db="EMBL/GenBank/DDBJ databases">
        <authorList>
            <person name="Kim H."/>
        </authorList>
    </citation>
    <scope>NUCLEOTIDE SEQUENCE [LARGE SCALE GENOMIC DNA]</scope>
    <source>
        <strain evidence="2">F02</strain>
    </source>
</reference>
<keyword evidence="2" id="KW-1185">Reference proteome</keyword>
<evidence type="ECO:0000313" key="2">
    <source>
        <dbReference type="Proteomes" id="UP000252182"/>
    </source>
</evidence>
<organism evidence="1 2">
    <name type="scientific">Ephemeroptericola cinctiostellae</name>
    <dbReference type="NCBI Taxonomy" id="2268024"/>
    <lineage>
        <taxon>Bacteria</taxon>
        <taxon>Pseudomonadati</taxon>
        <taxon>Pseudomonadota</taxon>
        <taxon>Betaproteobacteria</taxon>
        <taxon>Burkholderiales</taxon>
        <taxon>Burkholderiaceae</taxon>
        <taxon>Ephemeroptericola</taxon>
    </lineage>
</organism>
<accession>A0A345DEJ1</accession>
<dbReference type="OrthoDB" id="6592844at2"/>
<dbReference type="Pfam" id="PF10076">
    <property type="entry name" value="Phage_Mu_Gp48"/>
    <property type="match status" value="1"/>
</dbReference>
<dbReference type="Proteomes" id="UP000252182">
    <property type="component" value="Chromosome"/>
</dbReference>
<evidence type="ECO:0008006" key="3">
    <source>
        <dbReference type="Google" id="ProtNLM"/>
    </source>
</evidence>